<feature type="transmembrane region" description="Helical" evidence="10">
    <location>
        <begin position="36"/>
        <end position="57"/>
    </location>
</feature>
<keyword evidence="3 10" id="KW-1003">Cell membrane</keyword>
<accession>A0AAE4CQS3</accession>
<dbReference type="EMBL" id="JAVDYC010000001">
    <property type="protein sequence ID" value="MDR7320802.1"/>
    <property type="molecule type" value="Genomic_DNA"/>
</dbReference>
<evidence type="ECO:0000256" key="8">
    <source>
        <dbReference type="ARBA" id="ARBA00023136"/>
    </source>
</evidence>
<feature type="transmembrane region" description="Helical" evidence="10">
    <location>
        <begin position="240"/>
        <end position="257"/>
    </location>
</feature>
<dbReference type="GO" id="GO:0015385">
    <property type="term" value="F:sodium:proton antiporter activity"/>
    <property type="evidence" value="ECO:0007669"/>
    <property type="project" value="InterPro"/>
</dbReference>
<feature type="transmembrane region" description="Helical" evidence="10">
    <location>
        <begin position="116"/>
        <end position="137"/>
    </location>
</feature>
<keyword evidence="8 10" id="KW-0472">Membrane</keyword>
<evidence type="ECO:0000256" key="9">
    <source>
        <dbReference type="ARBA" id="ARBA00023201"/>
    </source>
</evidence>
<protein>
    <submittedName>
        <fullName evidence="13">CPA1 family monovalent cation:H+ antiporter</fullName>
    </submittedName>
</protein>
<dbReference type="PANTHER" id="PTHR10110">
    <property type="entry name" value="SODIUM/HYDROGEN EXCHANGER"/>
    <property type="match status" value="1"/>
</dbReference>
<dbReference type="GO" id="GO:0051453">
    <property type="term" value="P:regulation of intracellular pH"/>
    <property type="evidence" value="ECO:0007669"/>
    <property type="project" value="TreeGrafter"/>
</dbReference>
<feature type="transmembrane region" description="Helical" evidence="10">
    <location>
        <begin position="409"/>
        <end position="432"/>
    </location>
</feature>
<evidence type="ECO:0000256" key="2">
    <source>
        <dbReference type="ARBA" id="ARBA00022448"/>
    </source>
</evidence>
<feature type="compositionally biased region" description="Basic and acidic residues" evidence="11">
    <location>
        <begin position="564"/>
        <end position="573"/>
    </location>
</feature>
<dbReference type="GO" id="GO:0098719">
    <property type="term" value="P:sodium ion import across plasma membrane"/>
    <property type="evidence" value="ECO:0007669"/>
    <property type="project" value="TreeGrafter"/>
</dbReference>
<organism evidence="13 14">
    <name type="scientific">Catenuloplanes niger</name>
    <dbReference type="NCBI Taxonomy" id="587534"/>
    <lineage>
        <taxon>Bacteria</taxon>
        <taxon>Bacillati</taxon>
        <taxon>Actinomycetota</taxon>
        <taxon>Actinomycetes</taxon>
        <taxon>Micromonosporales</taxon>
        <taxon>Micromonosporaceae</taxon>
        <taxon>Catenuloplanes</taxon>
    </lineage>
</organism>
<dbReference type="Proteomes" id="UP001183629">
    <property type="component" value="Unassembled WGS sequence"/>
</dbReference>
<comment type="subcellular location">
    <subcellularLocation>
        <location evidence="1 10">Cell membrane</location>
        <topology evidence="1 10">Multi-pass membrane protein</topology>
    </subcellularLocation>
</comment>
<feature type="transmembrane region" description="Helical" evidence="10">
    <location>
        <begin position="214"/>
        <end position="233"/>
    </location>
</feature>
<feature type="transmembrane region" description="Helical" evidence="10">
    <location>
        <begin position="143"/>
        <end position="164"/>
    </location>
</feature>
<keyword evidence="7 10" id="KW-0406">Ion transport</keyword>
<evidence type="ECO:0000313" key="13">
    <source>
        <dbReference type="EMBL" id="MDR7320802.1"/>
    </source>
</evidence>
<evidence type="ECO:0000256" key="5">
    <source>
        <dbReference type="ARBA" id="ARBA00022989"/>
    </source>
</evidence>
<evidence type="ECO:0000256" key="10">
    <source>
        <dbReference type="RuleBase" id="RU366002"/>
    </source>
</evidence>
<feature type="region of interest" description="Disordered" evidence="11">
    <location>
        <begin position="548"/>
        <end position="573"/>
    </location>
</feature>
<feature type="transmembrane region" description="Helical" evidence="10">
    <location>
        <begin position="291"/>
        <end position="309"/>
    </location>
</feature>
<keyword evidence="14" id="KW-1185">Reference proteome</keyword>
<feature type="compositionally biased region" description="Basic and acidic residues" evidence="11">
    <location>
        <begin position="17"/>
        <end position="28"/>
    </location>
</feature>
<evidence type="ECO:0000256" key="6">
    <source>
        <dbReference type="ARBA" id="ARBA00023053"/>
    </source>
</evidence>
<comment type="function">
    <text evidence="10">Na(+)/H(+) antiporter that extrudes sodium in exchange for external protons.</text>
</comment>
<comment type="similarity">
    <text evidence="10">Belongs to the monovalent cation:proton antiporter 1 (CPA1) transporter (TC 2.A.36) family.</text>
</comment>
<sequence length="573" mass="60967">MKASHTHLGSRHRYDRARHGEPSSRSRLDGGPAMQVQLLLVMMVCLIAVSPALARLVRLPAPTILFLAGCLLSAVPAAAHVELPPEAVLLIVLPVLLFWEGYSTSIHHLRRYWRPVLLLGVPLVLLTAAAVAVAARAAGLPWIAAWALGAAVAPTDASAVAAYARALPGRWMTVLRAESLINDGTALVVLAAVIAVSQGHATDGWSFGVDMLRSYASGLAAGLLAGALGLLVLRRVVDPVVTGAVALALPFAAAVPAEAVHGSAVVAVVTCALTVSRRSRRITAGRTRLQAFAFWEITTFLLGGALFVVSGLQARRLFTAVEPGAALRLVGWGALIAVVVLAVRISWLFASAWTIRLVDRRPVQRELRAPARTLLVLGWSGMRGGISIAAALTVPAVVAAAAFPGRPEILILTFVVVAMTLLVQGATLPLVIRWSRIGADHDDPRPALRAVNRLLADRAVTALDQAAVRGDASPEAVERVLADLLDERERGGGLSDHDRHTAQVRLRLLEHLRRELVTMASRNEVEDSLMWQVQERLDLEEARWAALLGSAGPEDDPGQAAAGVRDEARDVAR</sequence>
<feature type="compositionally biased region" description="Basic residues" evidence="11">
    <location>
        <begin position="1"/>
        <end position="16"/>
    </location>
</feature>
<feature type="transmembrane region" description="Helical" evidence="10">
    <location>
        <begin position="374"/>
        <end position="403"/>
    </location>
</feature>
<dbReference type="InterPro" id="IPR004705">
    <property type="entry name" value="Cation/H_exchanger_CPA1_bac"/>
</dbReference>
<comment type="caution">
    <text evidence="10">Lacks conserved residue(s) required for the propagation of feature annotation.</text>
</comment>
<feature type="transmembrane region" description="Helical" evidence="10">
    <location>
        <begin position="263"/>
        <end position="279"/>
    </location>
</feature>
<comment type="caution">
    <text evidence="13">The sequence shown here is derived from an EMBL/GenBank/DDBJ whole genome shotgun (WGS) entry which is preliminary data.</text>
</comment>
<keyword evidence="9 10" id="KW-0739">Sodium transport</keyword>
<feature type="transmembrane region" description="Helical" evidence="10">
    <location>
        <begin position="329"/>
        <end position="353"/>
    </location>
</feature>
<dbReference type="InterPro" id="IPR006153">
    <property type="entry name" value="Cation/H_exchanger_TM"/>
</dbReference>
<dbReference type="AlphaFoldDB" id="A0AAE4CQS3"/>
<evidence type="ECO:0000256" key="4">
    <source>
        <dbReference type="ARBA" id="ARBA00022692"/>
    </source>
</evidence>
<feature type="domain" description="Cation/H+ exchanger transmembrane" evidence="12">
    <location>
        <begin position="46"/>
        <end position="434"/>
    </location>
</feature>
<dbReference type="GO" id="GO:0005886">
    <property type="term" value="C:plasma membrane"/>
    <property type="evidence" value="ECO:0007669"/>
    <property type="project" value="UniProtKB-SubCell"/>
</dbReference>
<dbReference type="Gene3D" id="6.10.140.1330">
    <property type="match status" value="1"/>
</dbReference>
<keyword evidence="5 10" id="KW-1133">Transmembrane helix</keyword>
<reference evidence="13 14" key="1">
    <citation type="submission" date="2023-07" db="EMBL/GenBank/DDBJ databases">
        <title>Sequencing the genomes of 1000 actinobacteria strains.</title>
        <authorList>
            <person name="Klenk H.-P."/>
        </authorList>
    </citation>
    <scope>NUCLEOTIDE SEQUENCE [LARGE SCALE GENOMIC DNA]</scope>
    <source>
        <strain evidence="13 14">DSM 44711</strain>
    </source>
</reference>
<feature type="region of interest" description="Disordered" evidence="11">
    <location>
        <begin position="1"/>
        <end position="29"/>
    </location>
</feature>
<keyword evidence="6 10" id="KW-0915">Sodium</keyword>
<evidence type="ECO:0000256" key="1">
    <source>
        <dbReference type="ARBA" id="ARBA00004651"/>
    </source>
</evidence>
<dbReference type="PANTHER" id="PTHR10110:SF86">
    <property type="entry name" value="SODIUM_HYDROGEN EXCHANGER 7"/>
    <property type="match status" value="1"/>
</dbReference>
<gene>
    <name evidence="13" type="ORF">J2S44_001052</name>
</gene>
<evidence type="ECO:0000256" key="11">
    <source>
        <dbReference type="SAM" id="MobiDB-lite"/>
    </source>
</evidence>
<dbReference type="Pfam" id="PF00999">
    <property type="entry name" value="Na_H_Exchanger"/>
    <property type="match status" value="1"/>
</dbReference>
<feature type="transmembrane region" description="Helical" evidence="10">
    <location>
        <begin position="64"/>
        <end position="81"/>
    </location>
</feature>
<keyword evidence="10" id="KW-0050">Antiport</keyword>
<dbReference type="InterPro" id="IPR018422">
    <property type="entry name" value="Cation/H_exchanger_CPA1"/>
</dbReference>
<feature type="transmembrane region" description="Helical" evidence="10">
    <location>
        <begin position="87"/>
        <end position="104"/>
    </location>
</feature>
<evidence type="ECO:0000256" key="3">
    <source>
        <dbReference type="ARBA" id="ARBA00022475"/>
    </source>
</evidence>
<feature type="transmembrane region" description="Helical" evidence="10">
    <location>
        <begin position="184"/>
        <end position="202"/>
    </location>
</feature>
<dbReference type="NCBIfam" id="TIGR00831">
    <property type="entry name" value="a_cpa1"/>
    <property type="match status" value="1"/>
</dbReference>
<evidence type="ECO:0000259" key="12">
    <source>
        <dbReference type="Pfam" id="PF00999"/>
    </source>
</evidence>
<dbReference type="RefSeq" id="WP_310409455.1">
    <property type="nucleotide sequence ID" value="NZ_JAVDYC010000001.1"/>
</dbReference>
<proteinExistence type="inferred from homology"/>
<dbReference type="GO" id="GO:0015386">
    <property type="term" value="F:potassium:proton antiporter activity"/>
    <property type="evidence" value="ECO:0007669"/>
    <property type="project" value="TreeGrafter"/>
</dbReference>
<evidence type="ECO:0000313" key="14">
    <source>
        <dbReference type="Proteomes" id="UP001183629"/>
    </source>
</evidence>
<evidence type="ECO:0000256" key="7">
    <source>
        <dbReference type="ARBA" id="ARBA00023065"/>
    </source>
</evidence>
<keyword evidence="4 10" id="KW-0812">Transmembrane</keyword>
<keyword evidence="2 10" id="KW-0813">Transport</keyword>
<name>A0AAE4CQS3_9ACTN</name>